<gene>
    <name evidence="2" type="ORF">SAMN05444365_101841</name>
</gene>
<dbReference type="Gene3D" id="3.90.550.10">
    <property type="entry name" value="Spore Coat Polysaccharide Biosynthesis Protein SpsA, Chain A"/>
    <property type="match status" value="1"/>
</dbReference>
<organism evidence="2 3">
    <name type="scientific">Micromonospora pattaloongensis</name>
    <dbReference type="NCBI Taxonomy" id="405436"/>
    <lineage>
        <taxon>Bacteria</taxon>
        <taxon>Bacillati</taxon>
        <taxon>Actinomycetota</taxon>
        <taxon>Actinomycetes</taxon>
        <taxon>Micromonosporales</taxon>
        <taxon>Micromonosporaceae</taxon>
        <taxon>Micromonospora</taxon>
    </lineage>
</organism>
<sequence length="613" mass="64196">MVGVVWRLTGFPRPTPGERLDRLVGARVARLPPGSGSVVVVAGSVARLRDLTSDPATLGPARRLLVLVARWRAPHRDWSGRIGVLDHLLRYRVRLPAGGRGTARVGLRVGAPAPLRDLIAAALPALAPTAPLPAPGSADVTAHGLLPAYLPAHPGNRVVAGDLAPNPEIRPHDLLLRPGGTGTPPPDPRQLPTTAARAAEPAEPRYAVAYTSTRHVAHAPTGPLILVDAERVNPVGRRGSCYQPGAPRVVLESGPAGGPRPVGESIVLRGPTLDVGTVARLRRVGRVRCPRLPERDAVGAATLLVQLAMTGVVLDVPALPPAVAELLDPALRALLAARPAPTDALGAEAQSVRQRRAALRGHATGLALPRAAGATFPALARPPSVSAVLLTRRSTALPAVLDAIAAQTYPELEIIVGLYGVAPPAQLPVHDRRIELVPLPAGLGLGAALGALTARAAGSLISTFADGDSYGPEHVWDLVLARHYSGATLVGKAAEFVHLPPLDTTVRRPGVAESETEVVAGGAMLISRGDLEAVGGWRPAPRSPERALFERVIRHGGRIYRTHPLGYVHRRRGQGQPGRGGDGYLLDTGAARWRGLPPHEEFGVDPAPQRQPI</sequence>
<dbReference type="AlphaFoldDB" id="A0A1H3HHY3"/>
<dbReference type="Proteomes" id="UP000242415">
    <property type="component" value="Unassembled WGS sequence"/>
</dbReference>
<evidence type="ECO:0000256" key="1">
    <source>
        <dbReference type="SAM" id="MobiDB-lite"/>
    </source>
</evidence>
<accession>A0A1H3HHY3</accession>
<dbReference type="InterPro" id="IPR029044">
    <property type="entry name" value="Nucleotide-diphossugar_trans"/>
</dbReference>
<dbReference type="STRING" id="405436.SAMN05444365_101841"/>
<evidence type="ECO:0000313" key="3">
    <source>
        <dbReference type="Proteomes" id="UP000242415"/>
    </source>
</evidence>
<dbReference type="GO" id="GO:0016740">
    <property type="term" value="F:transferase activity"/>
    <property type="evidence" value="ECO:0007669"/>
    <property type="project" value="UniProtKB-KW"/>
</dbReference>
<reference evidence="3" key="1">
    <citation type="submission" date="2016-10" db="EMBL/GenBank/DDBJ databases">
        <authorList>
            <person name="Varghese N."/>
            <person name="Submissions S."/>
        </authorList>
    </citation>
    <scope>NUCLEOTIDE SEQUENCE [LARGE SCALE GENOMIC DNA]</scope>
    <source>
        <strain evidence="3">DSM 45245</strain>
    </source>
</reference>
<dbReference type="SUPFAM" id="SSF53448">
    <property type="entry name" value="Nucleotide-diphospho-sugar transferases"/>
    <property type="match status" value="1"/>
</dbReference>
<evidence type="ECO:0000313" key="2">
    <source>
        <dbReference type="EMBL" id="SDY14960.1"/>
    </source>
</evidence>
<proteinExistence type="predicted"/>
<keyword evidence="3" id="KW-1185">Reference proteome</keyword>
<keyword evidence="2" id="KW-0808">Transferase</keyword>
<name>A0A1H3HHY3_9ACTN</name>
<feature type="region of interest" description="Disordered" evidence="1">
    <location>
        <begin position="169"/>
        <end position="199"/>
    </location>
</feature>
<dbReference type="EMBL" id="FNPH01000001">
    <property type="protein sequence ID" value="SDY14960.1"/>
    <property type="molecule type" value="Genomic_DNA"/>
</dbReference>
<protein>
    <submittedName>
        <fullName evidence="2">Glycosyltransferase involved in cell wall bisynthesis</fullName>
    </submittedName>
</protein>